<dbReference type="OrthoDB" id="5382295at2"/>
<evidence type="ECO:0008006" key="3">
    <source>
        <dbReference type="Google" id="ProtNLM"/>
    </source>
</evidence>
<organism evidence="1 2">
    <name type="scientific">Algoriella xinjiangensis</name>
    <dbReference type="NCBI Taxonomy" id="684065"/>
    <lineage>
        <taxon>Bacteria</taxon>
        <taxon>Pseudomonadati</taxon>
        <taxon>Bacteroidota</taxon>
        <taxon>Flavobacteriia</taxon>
        <taxon>Flavobacteriales</taxon>
        <taxon>Weeksellaceae</taxon>
        <taxon>Algoriella</taxon>
    </lineage>
</organism>
<evidence type="ECO:0000313" key="2">
    <source>
        <dbReference type="Proteomes" id="UP000199149"/>
    </source>
</evidence>
<dbReference type="PROSITE" id="PS51257">
    <property type="entry name" value="PROKAR_LIPOPROTEIN"/>
    <property type="match status" value="1"/>
</dbReference>
<dbReference type="Proteomes" id="UP000199149">
    <property type="component" value="Unassembled WGS sequence"/>
</dbReference>
<sequence length="145" mass="17432">MKNIIYILFCFIIFSACKSNQQNFDFLIGNWTRTNEKAGKMTFENWKKENHTTYLGHSFTLKNNDTIWQEYTTLIKENDKWFYKVKMNHETSSTDFTLIEFGENKFSVENQQNDFPKVIKYWMDKNLLMAEITDGKTTIPFQFKK</sequence>
<accession>A0A1I4XXY2</accession>
<keyword evidence="2" id="KW-1185">Reference proteome</keyword>
<proteinExistence type="predicted"/>
<dbReference type="RefSeq" id="WP_092908593.1">
    <property type="nucleotide sequence ID" value="NZ_FOUZ01000010.1"/>
</dbReference>
<evidence type="ECO:0000313" key="1">
    <source>
        <dbReference type="EMBL" id="SFN30672.1"/>
    </source>
</evidence>
<protein>
    <recommendedName>
        <fullName evidence="3">Lipocalin-like domain-containing protein</fullName>
    </recommendedName>
</protein>
<dbReference type="STRING" id="684065.SAMN05421738_11016"/>
<dbReference type="AlphaFoldDB" id="A0A1I4XXY2"/>
<gene>
    <name evidence="1" type="ORF">SAMN05421738_11016</name>
</gene>
<dbReference type="EMBL" id="FOUZ01000010">
    <property type="protein sequence ID" value="SFN30672.1"/>
    <property type="molecule type" value="Genomic_DNA"/>
</dbReference>
<name>A0A1I4XXY2_9FLAO</name>
<reference evidence="2" key="1">
    <citation type="submission" date="2016-10" db="EMBL/GenBank/DDBJ databases">
        <authorList>
            <person name="Varghese N."/>
            <person name="Submissions S."/>
        </authorList>
    </citation>
    <scope>NUCLEOTIDE SEQUENCE [LARGE SCALE GENOMIC DNA]</scope>
    <source>
        <strain evidence="2">XJ109</strain>
    </source>
</reference>